<dbReference type="FunFam" id="2.40.50.250:FF:000001">
    <property type="entry name" value="GTP-binding protein TypA"/>
    <property type="match status" value="1"/>
</dbReference>
<feature type="transmembrane region" description="Helical" evidence="3">
    <location>
        <begin position="139"/>
        <end position="161"/>
    </location>
</feature>
<reference evidence="5 6" key="1">
    <citation type="submission" date="2017-08" db="EMBL/GenBank/DDBJ databases">
        <title>Acidophilic green algal genome provides insights into adaptation to an acidic environment.</title>
        <authorList>
            <person name="Hirooka S."/>
            <person name="Hirose Y."/>
            <person name="Kanesaki Y."/>
            <person name="Higuchi S."/>
            <person name="Fujiwara T."/>
            <person name="Onuma R."/>
            <person name="Era A."/>
            <person name="Ohbayashi R."/>
            <person name="Uzuka A."/>
            <person name="Nozaki H."/>
            <person name="Yoshikawa H."/>
            <person name="Miyagishima S.Y."/>
        </authorList>
    </citation>
    <scope>NUCLEOTIDE SEQUENCE [LARGE SCALE GENOMIC DNA]</scope>
    <source>
        <strain evidence="5 6">NIES-2499</strain>
    </source>
</reference>
<dbReference type="Proteomes" id="UP000232323">
    <property type="component" value="Unassembled WGS sequence"/>
</dbReference>
<dbReference type="InterPro" id="IPR009000">
    <property type="entry name" value="Transl_B-barrel_sf"/>
</dbReference>
<dbReference type="PROSITE" id="PS00301">
    <property type="entry name" value="G_TR_1"/>
    <property type="match status" value="1"/>
</dbReference>
<dbReference type="Gene3D" id="3.40.50.300">
    <property type="entry name" value="P-loop containing nucleotide triphosphate hydrolases"/>
    <property type="match status" value="1"/>
</dbReference>
<evidence type="ECO:0000313" key="5">
    <source>
        <dbReference type="EMBL" id="GAX83022.1"/>
    </source>
</evidence>
<evidence type="ECO:0000313" key="6">
    <source>
        <dbReference type="Proteomes" id="UP000232323"/>
    </source>
</evidence>
<dbReference type="InterPro" id="IPR027417">
    <property type="entry name" value="P-loop_NTPase"/>
</dbReference>
<dbReference type="SUPFAM" id="SSF54980">
    <property type="entry name" value="EF-G C-terminal domain-like"/>
    <property type="match status" value="2"/>
</dbReference>
<feature type="region of interest" description="Disordered" evidence="2">
    <location>
        <begin position="591"/>
        <end position="621"/>
    </location>
</feature>
<organism evidence="5 6">
    <name type="scientific">Chlamydomonas eustigma</name>
    <dbReference type="NCBI Taxonomy" id="1157962"/>
    <lineage>
        <taxon>Eukaryota</taxon>
        <taxon>Viridiplantae</taxon>
        <taxon>Chlorophyta</taxon>
        <taxon>core chlorophytes</taxon>
        <taxon>Chlorophyceae</taxon>
        <taxon>CS clade</taxon>
        <taxon>Chlamydomonadales</taxon>
        <taxon>Chlamydomonadaceae</taxon>
        <taxon>Chlamydomonas</taxon>
    </lineage>
</organism>
<dbReference type="CDD" id="cd03710">
    <property type="entry name" value="BipA_TypA_C"/>
    <property type="match status" value="1"/>
</dbReference>
<dbReference type="Gene3D" id="3.30.70.240">
    <property type="match status" value="1"/>
</dbReference>
<dbReference type="Pfam" id="PF00009">
    <property type="entry name" value="GTP_EFTU"/>
    <property type="match status" value="1"/>
</dbReference>
<dbReference type="Pfam" id="PF00679">
    <property type="entry name" value="EFG_C"/>
    <property type="match status" value="1"/>
</dbReference>
<protein>
    <recommendedName>
        <fullName evidence="1">Elongation factor Tu, chloroplastic</fullName>
    </recommendedName>
</protein>
<feature type="domain" description="Tr-type G" evidence="4">
    <location>
        <begin position="345"/>
        <end position="547"/>
    </location>
</feature>
<dbReference type="Pfam" id="PF21018">
    <property type="entry name" value="BipA_C"/>
    <property type="match status" value="1"/>
</dbReference>
<dbReference type="STRING" id="1157962.A0A250XJD0"/>
<feature type="region of interest" description="Disordered" evidence="2">
    <location>
        <begin position="57"/>
        <end position="84"/>
    </location>
</feature>
<feature type="compositionally biased region" description="Polar residues" evidence="2">
    <location>
        <begin position="63"/>
        <end position="82"/>
    </location>
</feature>
<evidence type="ECO:0000256" key="2">
    <source>
        <dbReference type="SAM" id="MobiDB-lite"/>
    </source>
</evidence>
<evidence type="ECO:0000256" key="1">
    <source>
        <dbReference type="ARBA" id="ARBA00021392"/>
    </source>
</evidence>
<dbReference type="GO" id="GO:0005829">
    <property type="term" value="C:cytosol"/>
    <property type="evidence" value="ECO:0007669"/>
    <property type="project" value="TreeGrafter"/>
</dbReference>
<dbReference type="InterPro" id="IPR000795">
    <property type="entry name" value="T_Tr_GTP-bd_dom"/>
</dbReference>
<feature type="transmembrane region" description="Helical" evidence="3">
    <location>
        <begin position="173"/>
        <end position="196"/>
    </location>
</feature>
<evidence type="ECO:0000256" key="3">
    <source>
        <dbReference type="SAM" id="Phobius"/>
    </source>
</evidence>
<dbReference type="InterPro" id="IPR048876">
    <property type="entry name" value="BipA_C"/>
</dbReference>
<dbReference type="SUPFAM" id="SSF50447">
    <property type="entry name" value="Translation proteins"/>
    <property type="match status" value="1"/>
</dbReference>
<evidence type="ECO:0000259" key="4">
    <source>
        <dbReference type="PROSITE" id="PS51722"/>
    </source>
</evidence>
<dbReference type="InterPro" id="IPR035651">
    <property type="entry name" value="BipA_V"/>
</dbReference>
<dbReference type="PROSITE" id="PS51722">
    <property type="entry name" value="G_TR_2"/>
    <property type="match status" value="1"/>
</dbReference>
<dbReference type="Gene3D" id="2.40.50.250">
    <property type="entry name" value="bipa protein"/>
    <property type="match status" value="1"/>
</dbReference>
<dbReference type="GO" id="GO:0005525">
    <property type="term" value="F:GTP binding"/>
    <property type="evidence" value="ECO:0007669"/>
    <property type="project" value="InterPro"/>
</dbReference>
<dbReference type="OrthoDB" id="364892at2759"/>
<dbReference type="InterPro" id="IPR042116">
    <property type="entry name" value="TypA/BipA_C"/>
</dbReference>
<dbReference type="PRINTS" id="PR00315">
    <property type="entry name" value="ELONGATNFCT"/>
</dbReference>
<dbReference type="InterPro" id="IPR005225">
    <property type="entry name" value="Small_GTP-bd"/>
</dbReference>
<feature type="transmembrane region" description="Helical" evidence="3">
    <location>
        <begin position="217"/>
        <end position="243"/>
    </location>
</feature>
<dbReference type="InterPro" id="IPR035647">
    <property type="entry name" value="EFG_III/V"/>
</dbReference>
<dbReference type="Pfam" id="PF03144">
    <property type="entry name" value="GTP_EFTU_D2"/>
    <property type="match status" value="1"/>
</dbReference>
<gene>
    <name evidence="5" type="ORF">CEUSTIGMA_g10449.t1</name>
</gene>
<sequence>MIKSSYARNVQKLVSWIHLSKNTNEVLELIPQTSHSHPSILNASSCHSCRLQGHSPISMGSRGLSSNTSEGPSATSQRTSRLGNVKSEEQAAWAAQHGISKPVWFSGKEAEQSIAGTLSRMSWGGGVEAVRAIPSVPRLLGFSGLIPFIALSPALMYYLGFPEFVQNVGQGQVAYGALIVSFLGAVHWGIAMTSTFTGARALMAQRERYAWSVFPSLAAWPTVLMEPGPGSFCVAFLLGICYMSDRAYAKTGSLPAWYMTLRGHLTITALISMLATTAFFLMQDIDRAVKRMEEDDKRKAAMLAERDARDAALAASAAAANVPASSDARGTKRESHCQSRSSANEYLALAIFVAHIDHGKTTLMDRLLAQCGHGQSDDRVMDSNTLERERGITILAKYTSFRYKGHLINALDTPGHADFGGEVERVLSMVDGAVLLVDATEGPLAQTKFVLEKALKKGIRPIVVLNKVDRDSATPERCAQVETQLFDLFASLGADDDQLNFMEGRLLYASAKQGWALPSLPPRGQAPVGSSMAPLMDAILREVPAPAADASAPFSMLVSMIERDSYLGRIAAGRVASGSCRVGDKIKLLRHTRPDPGLEGSGSGAPYSRANPASSVPSSEETKVTKIFKRVGLERVPVAEAVAGDIVAIAGSGAGINDTIASPLVVEALDPGHVDPPTLRAGLGSRACGPSHSEVIGQVLDPGHVDPPTLSMVFSPNDSPLAGRAGKAVTGRVIGDRLEAEAETSVSLKVSQLPGGVERYEVQARGELQLGVLIENMRREGMELAVSPPRVLIKEDENRNTIEPVEEVMCEVNEEASGSIIEALSNRKGELREMVNLQGGKQRLEFVVPSRGMIGFKTVFVNITRGEGIMARSFAGYDRYRGALQGVRKGVLIATAEGRATLHALGELQSRGTFFIEPGMDVYGGMIIGENNRDEDMEVNPAKEKKLSNVRTVHADEKVFLSAPRLLNLEEAIGYVAGDELLEVTPSAVRIRKEVLDPVQRKAIARKAASRL</sequence>
<dbReference type="InterPro" id="IPR021836">
    <property type="entry name" value="DUF3429"/>
</dbReference>
<dbReference type="CDD" id="cd03691">
    <property type="entry name" value="BipA_TypA_II"/>
    <property type="match status" value="1"/>
</dbReference>
<keyword evidence="3" id="KW-1133">Transmembrane helix</keyword>
<dbReference type="PANTHER" id="PTHR42908">
    <property type="entry name" value="TRANSLATION ELONGATION FACTOR-RELATED"/>
    <property type="match status" value="1"/>
</dbReference>
<dbReference type="SUPFAM" id="SSF52540">
    <property type="entry name" value="P-loop containing nucleoside triphosphate hydrolases"/>
    <property type="match status" value="1"/>
</dbReference>
<proteinExistence type="predicted"/>
<dbReference type="NCBIfam" id="TIGR00231">
    <property type="entry name" value="small_GTP"/>
    <property type="match status" value="1"/>
</dbReference>
<comment type="caution">
    <text evidence="5">The sequence shown here is derived from an EMBL/GenBank/DDBJ whole genome shotgun (WGS) entry which is preliminary data.</text>
</comment>
<dbReference type="GO" id="GO:0003924">
    <property type="term" value="F:GTPase activity"/>
    <property type="evidence" value="ECO:0007669"/>
    <property type="project" value="InterPro"/>
</dbReference>
<keyword evidence="6" id="KW-1185">Reference proteome</keyword>
<accession>A0A250XJD0</accession>
<keyword evidence="3" id="KW-0472">Membrane</keyword>
<dbReference type="InterPro" id="IPR004161">
    <property type="entry name" value="EFTu-like_2"/>
</dbReference>
<dbReference type="GO" id="GO:1990904">
    <property type="term" value="C:ribonucleoprotein complex"/>
    <property type="evidence" value="ECO:0007669"/>
    <property type="project" value="TreeGrafter"/>
</dbReference>
<dbReference type="Pfam" id="PF11911">
    <property type="entry name" value="DUF3429"/>
    <property type="match status" value="1"/>
</dbReference>
<keyword evidence="3" id="KW-0812">Transmembrane</keyword>
<dbReference type="Gene3D" id="3.30.70.870">
    <property type="entry name" value="Elongation Factor G (Translational Gtpase), domain 3"/>
    <property type="match status" value="1"/>
</dbReference>
<name>A0A250XJD0_9CHLO</name>
<dbReference type="Gene3D" id="2.40.30.10">
    <property type="entry name" value="Translation factors"/>
    <property type="match status" value="1"/>
</dbReference>
<dbReference type="EMBL" id="BEGY01000090">
    <property type="protein sequence ID" value="GAX83022.1"/>
    <property type="molecule type" value="Genomic_DNA"/>
</dbReference>
<dbReference type="InterPro" id="IPR000640">
    <property type="entry name" value="EFG_V-like"/>
</dbReference>
<dbReference type="FunFam" id="3.30.70.240:FF:000002">
    <property type="entry name" value="GTP-binding protein TypA"/>
    <property type="match status" value="1"/>
</dbReference>
<dbReference type="InterPro" id="IPR031157">
    <property type="entry name" value="G_TR_CS"/>
</dbReference>
<feature type="transmembrane region" description="Helical" evidence="3">
    <location>
        <begin position="263"/>
        <end position="282"/>
    </location>
</feature>
<dbReference type="InterPro" id="IPR047042">
    <property type="entry name" value="BipA_II"/>
</dbReference>
<dbReference type="PANTHER" id="PTHR42908:SF8">
    <property type="entry name" value="TR-TYPE G DOMAIN-CONTAINING PROTEIN"/>
    <property type="match status" value="1"/>
</dbReference>
<dbReference type="AlphaFoldDB" id="A0A250XJD0"/>